<dbReference type="RefSeq" id="WP_311037276.1">
    <property type="nucleotide sequence ID" value="NZ_CP117522.1"/>
</dbReference>
<dbReference type="PANTHER" id="PTHR48078:SF6">
    <property type="entry name" value="L-THREONINE DEHYDRATASE CATABOLIC TDCB"/>
    <property type="match status" value="1"/>
</dbReference>
<dbReference type="CDD" id="cd04886">
    <property type="entry name" value="ACT_ThrD-II-like"/>
    <property type="match status" value="1"/>
</dbReference>
<dbReference type="InterPro" id="IPR044561">
    <property type="entry name" value="ACT_ThrD-II-like"/>
</dbReference>
<dbReference type="SUPFAM" id="SSF53686">
    <property type="entry name" value="Tryptophan synthase beta subunit-like PLP-dependent enzymes"/>
    <property type="match status" value="1"/>
</dbReference>
<keyword evidence="8" id="KW-0663">Pyridoxal phosphate</keyword>
<feature type="region of interest" description="Disordered" evidence="10">
    <location>
        <begin position="1"/>
        <end position="53"/>
    </location>
</feature>
<dbReference type="InterPro" id="IPR036052">
    <property type="entry name" value="TrpB-like_PALP_sf"/>
</dbReference>
<dbReference type="Pfam" id="PF00291">
    <property type="entry name" value="PALP"/>
    <property type="match status" value="1"/>
</dbReference>
<dbReference type="InterPro" id="IPR002912">
    <property type="entry name" value="ACT_dom"/>
</dbReference>
<dbReference type="InterPro" id="IPR000634">
    <property type="entry name" value="Ser/Thr_deHydtase_PyrdxlP-BS"/>
</dbReference>
<evidence type="ECO:0000256" key="5">
    <source>
        <dbReference type="ARBA" id="ARBA00012096"/>
    </source>
</evidence>
<reference evidence="12 13" key="1">
    <citation type="submission" date="2023-02" db="EMBL/GenBank/DDBJ databases">
        <title>Streptomyces sp. SCA4-21 with antifungal activity against Fusarium oxysporum f. sp. cubense, Streptomyces sp. SCA2-17 with antifungal activity against Fusarium oxysporum f. sp. cubense.</title>
        <authorList>
            <person name="Qi D."/>
        </authorList>
    </citation>
    <scope>NUCLEOTIDE SEQUENCE [LARGE SCALE GENOMIC DNA]</scope>
    <source>
        <strain evidence="12 13">SCA4-21</strain>
    </source>
</reference>
<evidence type="ECO:0000256" key="8">
    <source>
        <dbReference type="ARBA" id="ARBA00022898"/>
    </source>
</evidence>
<sequence length="449" mass="46110">MAARLGDEEGPGSGSGPAPHPTALTPASAPAPTSEGSPEGPSEAASEGSATVTLDDVRRAQKTLSGVSRLTVLEGSRYLSGLVGSPVHFKCENLQRTGSFKLRGAYVRISGLSSGERAAGVVAASAGNHAQGVALAASLLGVRSTVLMPEGAPLPKIAATREYGAEVLLRGQIVDETMRAAREYAERTGAIFIHPFDHPDIIAGQGTVGLEILEQCPEVRTVVVGIGGGGLAAGVAVAVKALRPDVRVVGVQAEGAAAYPPSLAAGRPVTLDAPVTMADGIRVGRPGDVPFQIIEELVDEVRTVTEDELSSALLLCLERAKLVVEPAGASPVAALLSAPGSFEGPVVAVLSGGNVDPLLMQRILRHGMAAAGRYLSLRLRLTDRPGALATLLGVLSTLDANVLDVGHVRTNPRLGLSEAEVELHLETKGPEHCAEVREALRGAGYTVMA</sequence>
<name>A0ABY9V3J2_9ACTN</name>
<dbReference type="Gene3D" id="3.40.50.1100">
    <property type="match status" value="2"/>
</dbReference>
<proteinExistence type="inferred from homology"/>
<evidence type="ECO:0000256" key="1">
    <source>
        <dbReference type="ARBA" id="ARBA00001933"/>
    </source>
</evidence>
<dbReference type="InterPro" id="IPR005789">
    <property type="entry name" value="Thr_deHydtase_catblc"/>
</dbReference>
<dbReference type="InterPro" id="IPR050147">
    <property type="entry name" value="Ser/Thr_Dehydratase"/>
</dbReference>
<evidence type="ECO:0000313" key="12">
    <source>
        <dbReference type="EMBL" id="WNE98549.1"/>
    </source>
</evidence>
<dbReference type="InterPro" id="IPR001926">
    <property type="entry name" value="TrpB-like_PALP"/>
</dbReference>
<organism evidence="12 13">
    <name type="scientific">Streptomyces luomodiensis</name>
    <dbReference type="NCBI Taxonomy" id="3026192"/>
    <lineage>
        <taxon>Bacteria</taxon>
        <taxon>Bacillati</taxon>
        <taxon>Actinomycetota</taxon>
        <taxon>Actinomycetes</taxon>
        <taxon>Kitasatosporales</taxon>
        <taxon>Streptomycetaceae</taxon>
        <taxon>Streptomyces</taxon>
    </lineage>
</organism>
<protein>
    <recommendedName>
        <fullName evidence="6">L-threonine dehydratase catabolic TdcB</fullName>
        <ecNumber evidence="5">4.3.1.19</ecNumber>
    </recommendedName>
</protein>
<evidence type="ECO:0000256" key="7">
    <source>
        <dbReference type="ARBA" id="ARBA00022533"/>
    </source>
</evidence>
<gene>
    <name evidence="12" type="primary">ilvA</name>
    <name evidence="12" type="ORF">PS467_26065</name>
</gene>
<evidence type="ECO:0000313" key="13">
    <source>
        <dbReference type="Proteomes" id="UP001305606"/>
    </source>
</evidence>
<dbReference type="CDD" id="cd01562">
    <property type="entry name" value="Thr-dehyd"/>
    <property type="match status" value="1"/>
</dbReference>
<comment type="pathway">
    <text evidence="2">Amino-acid degradation; L-threonine degradation via propanoate pathway; propanoate from L-threonine: step 1/4.</text>
</comment>
<dbReference type="EMBL" id="CP117522">
    <property type="protein sequence ID" value="WNE98549.1"/>
    <property type="molecule type" value="Genomic_DNA"/>
</dbReference>
<evidence type="ECO:0000256" key="4">
    <source>
        <dbReference type="ARBA" id="ARBA00011447"/>
    </source>
</evidence>
<dbReference type="GO" id="GO:0004794">
    <property type="term" value="F:threonine deaminase activity"/>
    <property type="evidence" value="ECO:0007669"/>
    <property type="project" value="UniProtKB-EC"/>
</dbReference>
<dbReference type="EC" id="4.3.1.19" evidence="5"/>
<accession>A0ABY9V3J2</accession>
<dbReference type="Proteomes" id="UP001305606">
    <property type="component" value="Chromosome"/>
</dbReference>
<comment type="similarity">
    <text evidence="3">Belongs to the serine/threonine dehydratase family.</text>
</comment>
<evidence type="ECO:0000259" key="11">
    <source>
        <dbReference type="PROSITE" id="PS51671"/>
    </source>
</evidence>
<dbReference type="PANTHER" id="PTHR48078">
    <property type="entry name" value="THREONINE DEHYDRATASE, MITOCHONDRIAL-RELATED"/>
    <property type="match status" value="1"/>
</dbReference>
<evidence type="ECO:0000256" key="2">
    <source>
        <dbReference type="ARBA" id="ARBA00004958"/>
    </source>
</evidence>
<feature type="domain" description="ACT" evidence="11">
    <location>
        <begin position="376"/>
        <end position="449"/>
    </location>
</feature>
<dbReference type="PROSITE" id="PS00165">
    <property type="entry name" value="DEHYDRATASE_SER_THR"/>
    <property type="match status" value="1"/>
</dbReference>
<comment type="subunit">
    <text evidence="4">In the native structure, TdcB is in a dimeric form, whereas in the TdcB-AMP complex, it exists in a tetrameric form (dimer of dimers).</text>
</comment>
<keyword evidence="9 12" id="KW-0456">Lyase</keyword>
<evidence type="ECO:0000256" key="6">
    <source>
        <dbReference type="ARBA" id="ARBA00022248"/>
    </source>
</evidence>
<evidence type="ECO:0000256" key="9">
    <source>
        <dbReference type="ARBA" id="ARBA00023239"/>
    </source>
</evidence>
<keyword evidence="13" id="KW-1185">Reference proteome</keyword>
<evidence type="ECO:0000256" key="10">
    <source>
        <dbReference type="SAM" id="MobiDB-lite"/>
    </source>
</evidence>
<evidence type="ECO:0000256" key="3">
    <source>
        <dbReference type="ARBA" id="ARBA00010869"/>
    </source>
</evidence>
<dbReference type="NCBIfam" id="TIGR01127">
    <property type="entry name" value="ilvA_1Cterm"/>
    <property type="match status" value="1"/>
</dbReference>
<keyword evidence="7" id="KW-0021">Allosteric enzyme</keyword>
<comment type="cofactor">
    <cofactor evidence="1">
        <name>pyridoxal 5'-phosphate</name>
        <dbReference type="ChEBI" id="CHEBI:597326"/>
    </cofactor>
</comment>
<dbReference type="PROSITE" id="PS51671">
    <property type="entry name" value="ACT"/>
    <property type="match status" value="1"/>
</dbReference>
<feature type="compositionally biased region" description="Low complexity" evidence="10">
    <location>
        <begin position="21"/>
        <end position="38"/>
    </location>
</feature>